<dbReference type="Proteomes" id="UP000042958">
    <property type="component" value="Unassembled WGS sequence"/>
</dbReference>
<dbReference type="AlphaFoldDB" id="A0A0F7TVD9"/>
<feature type="region of interest" description="Disordered" evidence="1">
    <location>
        <begin position="15"/>
        <end position="57"/>
    </location>
</feature>
<dbReference type="EMBL" id="CDHK01000007">
    <property type="protein sequence ID" value="CEJ59811.1"/>
    <property type="molecule type" value="Genomic_DNA"/>
</dbReference>
<accession>A0A0F7TVD9</accession>
<evidence type="ECO:0000256" key="1">
    <source>
        <dbReference type="SAM" id="MobiDB-lite"/>
    </source>
</evidence>
<evidence type="ECO:0000313" key="2">
    <source>
        <dbReference type="EMBL" id="CEJ59811.1"/>
    </source>
</evidence>
<dbReference type="OrthoDB" id="5073671at2759"/>
<protein>
    <submittedName>
        <fullName evidence="2">Uncharacterized protein</fullName>
    </submittedName>
</protein>
<organism evidence="2 3">
    <name type="scientific">Penicillium brasilianum</name>
    <dbReference type="NCBI Taxonomy" id="104259"/>
    <lineage>
        <taxon>Eukaryota</taxon>
        <taxon>Fungi</taxon>
        <taxon>Dikarya</taxon>
        <taxon>Ascomycota</taxon>
        <taxon>Pezizomycotina</taxon>
        <taxon>Eurotiomycetes</taxon>
        <taxon>Eurotiomycetidae</taxon>
        <taxon>Eurotiales</taxon>
        <taxon>Aspergillaceae</taxon>
        <taxon>Penicillium</taxon>
    </lineage>
</organism>
<evidence type="ECO:0000313" key="3">
    <source>
        <dbReference type="Proteomes" id="UP000042958"/>
    </source>
</evidence>
<keyword evidence="3" id="KW-1185">Reference proteome</keyword>
<gene>
    <name evidence="2" type="ORF">PMG11_08415</name>
</gene>
<sequence>MHHICNSSWHARAANIPKETMDPSPPPYTEYVQNDQSREEQVPQYEAPTYNPSSQDSKTLQNAMAKFPPTMNGYFQWKMTSTFHLGPTAEQKLFAVTIHSSVFGNKPSLILYDGPTKEDPVMATLKSDKWGRARPVDIALPPRPGGHHTDAIDVQLVPVSTKHVSPTYTFEIQGTGKGTGRDRFEWRKTQGNEIKELATGHSYGWKLVWLSGPVNSAGGSRKEREMGVASDGTEIVALLAHNASWSMTKGFRFAFMGTGLTGTFGEVWEILTVTSALHLWYLDFQGATAAAAAATS</sequence>
<reference evidence="3" key="1">
    <citation type="journal article" date="2015" name="Genome Announc.">
        <title>Draft genome sequence of the fungus Penicillium brasilianum MG11.</title>
        <authorList>
            <person name="Horn F."/>
            <person name="Linde J."/>
            <person name="Mattern D.J."/>
            <person name="Walther G."/>
            <person name="Guthke R."/>
            <person name="Brakhage A.A."/>
            <person name="Valiante V."/>
        </authorList>
    </citation>
    <scope>NUCLEOTIDE SEQUENCE [LARGE SCALE GENOMIC DNA]</scope>
    <source>
        <strain evidence="3">MG11</strain>
    </source>
</reference>
<proteinExistence type="predicted"/>
<name>A0A0F7TVD9_PENBI</name>